<sequence length="52" mass="5882">MQGKTAARKREPVPALEPFPFFLSNRQSNVTVTQLMLSELLLINGIEPDRKV</sequence>
<evidence type="ECO:0000313" key="2">
    <source>
        <dbReference type="Proteomes" id="UP000016491"/>
    </source>
</evidence>
<protein>
    <submittedName>
        <fullName evidence="1">Uncharacterized protein</fullName>
    </submittedName>
</protein>
<gene>
    <name evidence="1" type="ORF">CLOSYM_00075</name>
</gene>
<reference evidence="1 2" key="1">
    <citation type="submission" date="2013-07" db="EMBL/GenBank/DDBJ databases">
        <authorList>
            <person name="Weinstock G."/>
            <person name="Sodergren E."/>
            <person name="Wylie T."/>
            <person name="Fulton L."/>
            <person name="Fulton R."/>
            <person name="Fronick C."/>
            <person name="O'Laughlin M."/>
            <person name="Godfrey J."/>
            <person name="Miner T."/>
            <person name="Herter B."/>
            <person name="Appelbaum E."/>
            <person name="Cordes M."/>
            <person name="Lek S."/>
            <person name="Wollam A."/>
            <person name="Pepin K.H."/>
            <person name="Palsikar V.B."/>
            <person name="Mitreva M."/>
            <person name="Wilson R.K."/>
        </authorList>
    </citation>
    <scope>NUCLEOTIDE SEQUENCE [LARGE SCALE GENOMIC DNA]</scope>
    <source>
        <strain evidence="1 2">ATCC 14940</strain>
    </source>
</reference>
<name>A0ABC9U4B0_CLOSY</name>
<organism evidence="1 2">
    <name type="scientific">[Clostridium] symbiosum ATCC 14940</name>
    <dbReference type="NCBI Taxonomy" id="411472"/>
    <lineage>
        <taxon>Bacteria</taxon>
        <taxon>Bacillati</taxon>
        <taxon>Bacillota</taxon>
        <taxon>Clostridia</taxon>
        <taxon>Lachnospirales</taxon>
        <taxon>Lachnospiraceae</taxon>
        <taxon>Otoolea</taxon>
    </lineage>
</organism>
<accession>A0ABC9U4B0</accession>
<dbReference type="AlphaFoldDB" id="A0ABC9U4B0"/>
<comment type="caution">
    <text evidence="1">The sequence shown here is derived from an EMBL/GenBank/DDBJ whole genome shotgun (WGS) entry which is preliminary data.</text>
</comment>
<evidence type="ECO:0000313" key="1">
    <source>
        <dbReference type="EMBL" id="ERI80717.1"/>
    </source>
</evidence>
<dbReference type="Proteomes" id="UP000016491">
    <property type="component" value="Unassembled WGS sequence"/>
</dbReference>
<proteinExistence type="predicted"/>
<dbReference type="EMBL" id="AWSU01000005">
    <property type="protein sequence ID" value="ERI80717.1"/>
    <property type="molecule type" value="Genomic_DNA"/>
</dbReference>